<evidence type="ECO:0000259" key="1">
    <source>
        <dbReference type="Pfam" id="PF25583"/>
    </source>
</evidence>
<keyword evidence="3" id="KW-1185">Reference proteome</keyword>
<evidence type="ECO:0000313" key="2">
    <source>
        <dbReference type="EMBL" id="SHO52317.1"/>
    </source>
</evidence>
<accession>A0A1M7YI63</accession>
<reference evidence="2 3" key="1">
    <citation type="submission" date="2016-12" db="EMBL/GenBank/DDBJ databases">
        <authorList>
            <person name="Song W.-J."/>
            <person name="Kurnit D.M."/>
        </authorList>
    </citation>
    <scope>NUCLEOTIDE SEQUENCE [LARGE SCALE GENOMIC DNA]</scope>
    <source>
        <strain evidence="2 3">DSM 18488</strain>
    </source>
</reference>
<evidence type="ECO:0000313" key="3">
    <source>
        <dbReference type="Proteomes" id="UP000184603"/>
    </source>
</evidence>
<dbReference type="Proteomes" id="UP000184603">
    <property type="component" value="Unassembled WGS sequence"/>
</dbReference>
<dbReference type="InterPro" id="IPR057727">
    <property type="entry name" value="WCX_dom"/>
</dbReference>
<feature type="domain" description="WCX" evidence="1">
    <location>
        <begin position="50"/>
        <end position="124"/>
    </location>
</feature>
<protein>
    <submittedName>
        <fullName evidence="2">WYL domain-containing protein</fullName>
    </submittedName>
</protein>
<dbReference type="STRING" id="1121416.SAMN02745220_04513"/>
<dbReference type="Pfam" id="PF25583">
    <property type="entry name" value="WCX"/>
    <property type="match status" value="1"/>
</dbReference>
<proteinExistence type="predicted"/>
<dbReference type="PANTHER" id="PTHR34580">
    <property type="match status" value="1"/>
</dbReference>
<gene>
    <name evidence="2" type="ORF">SAMN02745220_04513</name>
</gene>
<dbReference type="PANTHER" id="PTHR34580:SF1">
    <property type="entry name" value="PROTEIN PAFC"/>
    <property type="match status" value="1"/>
</dbReference>
<dbReference type="OrthoDB" id="9787242at2"/>
<dbReference type="InterPro" id="IPR051534">
    <property type="entry name" value="CBASS_pafABC_assoc_protein"/>
</dbReference>
<organism evidence="2 3">
    <name type="scientific">Desulfopila aestuarii DSM 18488</name>
    <dbReference type="NCBI Taxonomy" id="1121416"/>
    <lineage>
        <taxon>Bacteria</taxon>
        <taxon>Pseudomonadati</taxon>
        <taxon>Thermodesulfobacteriota</taxon>
        <taxon>Desulfobulbia</taxon>
        <taxon>Desulfobulbales</taxon>
        <taxon>Desulfocapsaceae</taxon>
        <taxon>Desulfopila</taxon>
    </lineage>
</organism>
<dbReference type="EMBL" id="FRFE01000034">
    <property type="protein sequence ID" value="SHO52317.1"/>
    <property type="molecule type" value="Genomic_DNA"/>
</dbReference>
<dbReference type="RefSeq" id="WP_073615915.1">
    <property type="nucleotide sequence ID" value="NZ_FRFE01000034.1"/>
</dbReference>
<name>A0A1M7YI63_9BACT</name>
<sequence length="128" mass="14528">MRGEIRTFSLSRISKAKTTGKSFAIPEHFSFKKLSGSHFGVHWTGGEIGVKILFKRNVADYVRERTWHPSQELVDCDNGDVILSLTVNHLLELKRWILSWGAEAEVLEPESFAKEIHTTLATAADLYR</sequence>
<dbReference type="AlphaFoldDB" id="A0A1M7YI63"/>